<keyword evidence="1" id="KW-0812">Transmembrane</keyword>
<keyword evidence="1" id="KW-1133">Transmembrane helix</keyword>
<organism evidence="2 3">
    <name type="scientific">Crossiella equi</name>
    <dbReference type="NCBI Taxonomy" id="130796"/>
    <lineage>
        <taxon>Bacteria</taxon>
        <taxon>Bacillati</taxon>
        <taxon>Actinomycetota</taxon>
        <taxon>Actinomycetes</taxon>
        <taxon>Pseudonocardiales</taxon>
        <taxon>Pseudonocardiaceae</taxon>
        <taxon>Crossiella</taxon>
    </lineage>
</organism>
<gene>
    <name evidence="2" type="ORF">JOF53_002353</name>
</gene>
<feature type="transmembrane region" description="Helical" evidence="1">
    <location>
        <begin position="38"/>
        <end position="55"/>
    </location>
</feature>
<sequence>MGVPHRVLTQPFVLAPVVALLAAWSAVRRRVPAGAGPTWAAGGVWVVVIAVTAVVDRSAGPRRVSLANLVVFVPLGLVVAWIAHRKPDVTHSTARSR</sequence>
<evidence type="ECO:0000256" key="1">
    <source>
        <dbReference type="SAM" id="Phobius"/>
    </source>
</evidence>
<accession>A0ABS5AAY4</accession>
<dbReference type="Proteomes" id="UP001519363">
    <property type="component" value="Unassembled WGS sequence"/>
</dbReference>
<feature type="transmembrane region" description="Helical" evidence="1">
    <location>
        <begin position="64"/>
        <end position="83"/>
    </location>
</feature>
<evidence type="ECO:0008006" key="4">
    <source>
        <dbReference type="Google" id="ProtNLM"/>
    </source>
</evidence>
<name>A0ABS5AAY4_9PSEU</name>
<comment type="caution">
    <text evidence="2">The sequence shown here is derived from an EMBL/GenBank/DDBJ whole genome shotgun (WGS) entry which is preliminary data.</text>
</comment>
<protein>
    <recommendedName>
        <fullName evidence="4">Integral membrane protein</fullName>
    </recommendedName>
</protein>
<evidence type="ECO:0000313" key="2">
    <source>
        <dbReference type="EMBL" id="MBP2473481.1"/>
    </source>
</evidence>
<reference evidence="2 3" key="1">
    <citation type="submission" date="2021-03" db="EMBL/GenBank/DDBJ databases">
        <title>Sequencing the genomes of 1000 actinobacteria strains.</title>
        <authorList>
            <person name="Klenk H.-P."/>
        </authorList>
    </citation>
    <scope>NUCLEOTIDE SEQUENCE [LARGE SCALE GENOMIC DNA]</scope>
    <source>
        <strain evidence="2 3">DSM 44580</strain>
    </source>
</reference>
<keyword evidence="1" id="KW-0472">Membrane</keyword>
<dbReference type="EMBL" id="JAGIOO010000001">
    <property type="protein sequence ID" value="MBP2473481.1"/>
    <property type="molecule type" value="Genomic_DNA"/>
</dbReference>
<proteinExistence type="predicted"/>
<dbReference type="RefSeq" id="WP_086781260.1">
    <property type="nucleotide sequence ID" value="NZ_JAGIOO010000001.1"/>
</dbReference>
<keyword evidence="3" id="KW-1185">Reference proteome</keyword>
<evidence type="ECO:0000313" key="3">
    <source>
        <dbReference type="Proteomes" id="UP001519363"/>
    </source>
</evidence>